<dbReference type="AlphaFoldDB" id="A0A7C4D230"/>
<organism evidence="1">
    <name type="scientific">Thermofilum pendens</name>
    <dbReference type="NCBI Taxonomy" id="2269"/>
    <lineage>
        <taxon>Archaea</taxon>
        <taxon>Thermoproteota</taxon>
        <taxon>Thermoprotei</taxon>
        <taxon>Thermofilales</taxon>
        <taxon>Thermofilaceae</taxon>
        <taxon>Thermofilum</taxon>
    </lineage>
</organism>
<proteinExistence type="predicted"/>
<protein>
    <submittedName>
        <fullName evidence="1">Uncharacterized protein</fullName>
    </submittedName>
</protein>
<gene>
    <name evidence="1" type="ORF">ENU21_01435</name>
</gene>
<comment type="caution">
    <text evidence="1">The sequence shown here is derived from an EMBL/GenBank/DDBJ whole genome shotgun (WGS) entry which is preliminary data.</text>
</comment>
<sequence>MRVKVLTPPDETLLSSMLYEGYLRIVSECGEEATEECVSKAVQQLLEEKEVYFGFAGNDLKYTLNKISKEFNVDQSEFSGLKFLLKLKVQDLAVAVRLVKLSSGKDAVLVGTSGFDGTAGYTFQIMKVDRYKGISSPESKVFWKDVTTYADLSGVFLFFTGLASSYVTRVREVGEGESYYFLFFDTETLLNRVIGGNLRNWIAVKDELLKRIKERIERYGGINDEAITLTVLFNTYLLEELERSQVRYVGFRLVRVNREGQTYKVYVDMPLRVYHGRRIYESIGEDREAVERINRIVDTLVEPAARFVRGRDDVGDGYHAFKALRYLFMYITTENPLYVGMMHRELHEAYRARKSRGKPGAERYLACFLKPTIGY</sequence>
<evidence type="ECO:0000313" key="1">
    <source>
        <dbReference type="EMBL" id="HGM46402.1"/>
    </source>
</evidence>
<reference evidence="1" key="1">
    <citation type="journal article" date="2020" name="mSystems">
        <title>Genome- and Community-Level Interaction Insights into Carbon Utilization and Element Cycling Functions of Hydrothermarchaeota in Hydrothermal Sediment.</title>
        <authorList>
            <person name="Zhou Z."/>
            <person name="Liu Y."/>
            <person name="Xu W."/>
            <person name="Pan J."/>
            <person name="Luo Z.H."/>
            <person name="Li M."/>
        </authorList>
    </citation>
    <scope>NUCLEOTIDE SEQUENCE</scope>
    <source>
        <strain evidence="1">SpSt-649</strain>
    </source>
</reference>
<name>A0A7C4D230_THEPE</name>
<accession>A0A7C4D230</accession>
<dbReference type="EMBL" id="DTBQ01000039">
    <property type="protein sequence ID" value="HGM46402.1"/>
    <property type="molecule type" value="Genomic_DNA"/>
</dbReference>